<evidence type="ECO:0000313" key="6">
    <source>
        <dbReference type="Proteomes" id="UP000435112"/>
    </source>
</evidence>
<dbReference type="Proteomes" id="UP000429607">
    <property type="component" value="Unassembled WGS sequence"/>
</dbReference>
<dbReference type="PANTHER" id="PTHR34409">
    <property type="entry name" value="SET DOMAIN-CONTAINING PROTEIN"/>
    <property type="match status" value="1"/>
</dbReference>
<dbReference type="OrthoDB" id="123120at2759"/>
<dbReference type="Proteomes" id="UP000435112">
    <property type="component" value="Unassembled WGS sequence"/>
</dbReference>
<accession>A0A6A3IHC5</accession>
<comment type="caution">
    <text evidence="1">The sequence shown here is derived from an EMBL/GenBank/DDBJ whole genome shotgun (WGS) entry which is preliminary data.</text>
</comment>
<dbReference type="EMBL" id="QXFT01002846">
    <property type="protein sequence ID" value="KAE9292383.1"/>
    <property type="molecule type" value="Genomic_DNA"/>
</dbReference>
<organism evidence="1 6">
    <name type="scientific">Phytophthora rubi</name>
    <dbReference type="NCBI Taxonomy" id="129364"/>
    <lineage>
        <taxon>Eukaryota</taxon>
        <taxon>Sar</taxon>
        <taxon>Stramenopiles</taxon>
        <taxon>Oomycota</taxon>
        <taxon>Peronosporomycetes</taxon>
        <taxon>Peronosporales</taxon>
        <taxon>Peronosporaceae</taxon>
        <taxon>Phytophthora</taxon>
    </lineage>
</organism>
<dbReference type="PANTHER" id="PTHR34409:SF1">
    <property type="entry name" value="MYB-LIKE DOMAIN-CONTAINING PROTEIN"/>
    <property type="match status" value="1"/>
</dbReference>
<keyword evidence="5" id="KW-1185">Reference proteome</keyword>
<evidence type="ECO:0000313" key="5">
    <source>
        <dbReference type="Proteomes" id="UP000434957"/>
    </source>
</evidence>
<dbReference type="AlphaFoldDB" id="A0A6A3IHC5"/>
<evidence type="ECO:0000313" key="1">
    <source>
        <dbReference type="EMBL" id="KAE8981570.1"/>
    </source>
</evidence>
<dbReference type="Proteomes" id="UP000434957">
    <property type="component" value="Unassembled WGS sequence"/>
</dbReference>
<gene>
    <name evidence="2" type="ORF">PR001_g23724</name>
    <name evidence="1" type="ORF">PR002_g23789</name>
    <name evidence="3" type="ORF">PR003_g24770</name>
</gene>
<evidence type="ECO:0000313" key="3">
    <source>
        <dbReference type="EMBL" id="KAE9292383.1"/>
    </source>
</evidence>
<evidence type="ECO:0000313" key="4">
    <source>
        <dbReference type="Proteomes" id="UP000429607"/>
    </source>
</evidence>
<dbReference type="EMBL" id="QXFV01002866">
    <property type="protein sequence ID" value="KAE8982450.1"/>
    <property type="molecule type" value="Genomic_DNA"/>
</dbReference>
<evidence type="ECO:0000313" key="2">
    <source>
        <dbReference type="EMBL" id="KAE8982450.1"/>
    </source>
</evidence>
<proteinExistence type="predicted"/>
<reference evidence="4 6" key="1">
    <citation type="submission" date="2018-09" db="EMBL/GenBank/DDBJ databases">
        <title>Genomic investigation of the strawberry pathogen Phytophthora fragariae indicates pathogenicity is determined by transcriptional variation in three key races.</title>
        <authorList>
            <person name="Adams T.M."/>
            <person name="Armitage A.D."/>
            <person name="Sobczyk M.K."/>
            <person name="Bates H.J."/>
            <person name="Dunwell J.M."/>
            <person name="Nellist C.F."/>
            <person name="Harrison R.J."/>
        </authorList>
    </citation>
    <scope>NUCLEOTIDE SEQUENCE [LARGE SCALE GENOMIC DNA]</scope>
    <source>
        <strain evidence="2 4">SCRP249</strain>
        <strain evidence="1 6">SCRP324</strain>
        <strain evidence="3 5">SCRP333</strain>
    </source>
</reference>
<sequence>MARRGRRPGYHNYSTDELMLLCTVADKHKPLGENMWEAAALEYNSKRSRN</sequence>
<protein>
    <recommendedName>
        <fullName evidence="7">Myb-like domain-containing protein</fullName>
    </recommendedName>
</protein>
<dbReference type="EMBL" id="QXFU01002783">
    <property type="protein sequence ID" value="KAE8981570.1"/>
    <property type="molecule type" value="Genomic_DNA"/>
</dbReference>
<evidence type="ECO:0008006" key="7">
    <source>
        <dbReference type="Google" id="ProtNLM"/>
    </source>
</evidence>
<name>A0A6A3IHC5_9STRA</name>